<name>A3GHX8_PICST</name>
<evidence type="ECO:0000313" key="1">
    <source>
        <dbReference type="EMBL" id="EAZ63132.2"/>
    </source>
</evidence>
<sequence length="679" mass="79004">MDFPIGLDPYTARQHLLHHTFSPLISIQSSHNADAFFQNILHNEHISTSQVFKPYGNNAKYTIPNQSFKIINNQLITKNYPSFPVRFEPSLPELLSVFNASSTNSTNTSAGITSISESGLKSSQLSQLFSISSLELLLKHSSKDTAEKDLYLHFFNKIITSNRIVPFETFNHPISQVFVVEYERDSLDLLRRLIVDFRNFSFPKFFQIDDLLIHVFIIYDSNKVPNNEVISFQNQIKSTLSINSTAFPIAETKDTQDNFIKMSIIENSTIEEDLQRISLQQSSTTTPNYIHIPKSADAVIRTKLYEYINKYLIPHMQSKIRFWDDQMLQPKKSITGRFFSASRKFFNNNSSDSNLSNVTSLSSSSGLNSASFNYHENFYYKSTPEQTIRKLADWSLILKDFKYAYSTYDLIKKDYTNDKAWVYVASTQEMCIVSLLLAQTQQVNLNPIQPDKNTLRKIRHDIIEPYIDNLSYTFKSRLNLKSYSLKTLTIVVELLLCMCSTFSISWWWNDLIEKYLLKLVSEFDSHLIANNQRSQVIRAILYERLGYSFGKCNFLSDENRHLLHFDAASQFHSKQELSEEEELGEEGEIGFYKNPNKLHAPQNNGLDGLMRYRKSSLWYLLSIREWVPLKNYRQIEYLLNNIKLVYNIEDIKDVWHDREDILLGVVKRILDKHERNIVA</sequence>
<dbReference type="Proteomes" id="UP000002258">
    <property type="component" value="Chromosome 1"/>
</dbReference>
<dbReference type="AlphaFoldDB" id="A3GHX8"/>
<dbReference type="PANTHER" id="PTHR12975">
    <property type="entry name" value="TRANSPORT PROTEIN TRAPP"/>
    <property type="match status" value="1"/>
</dbReference>
<dbReference type="EMBL" id="AAVQ01000002">
    <property type="protein sequence ID" value="EAZ63132.2"/>
    <property type="molecule type" value="Genomic_DNA"/>
</dbReference>
<dbReference type="eggNOG" id="KOG1938">
    <property type="taxonomic scope" value="Eukaryota"/>
</dbReference>
<gene>
    <name evidence="1" type="ORF">PICST_66685</name>
</gene>
<dbReference type="Pfam" id="PF12739">
    <property type="entry name" value="TRAPPC-Trs85"/>
    <property type="match status" value="1"/>
</dbReference>
<dbReference type="HOGENOM" id="CLU_028342_0_0_1"/>
<organism evidence="1 2">
    <name type="scientific">Scheffersomyces stipitis (strain ATCC 58785 / CBS 6054 / NBRC 10063 / NRRL Y-11545)</name>
    <name type="common">Yeast</name>
    <name type="synonym">Pichia stipitis</name>
    <dbReference type="NCBI Taxonomy" id="322104"/>
    <lineage>
        <taxon>Eukaryota</taxon>
        <taxon>Fungi</taxon>
        <taxon>Dikarya</taxon>
        <taxon>Ascomycota</taxon>
        <taxon>Saccharomycotina</taxon>
        <taxon>Pichiomycetes</taxon>
        <taxon>Debaryomycetaceae</taxon>
        <taxon>Scheffersomyces</taxon>
    </lineage>
</organism>
<dbReference type="InterPro" id="IPR024420">
    <property type="entry name" value="TRAPP_III_complex_Trs85"/>
</dbReference>
<reference evidence="1 2" key="1">
    <citation type="journal article" date="2007" name="Nat. Biotechnol.">
        <title>Genome sequence of the lignocellulose-bioconverting and xylose-fermenting yeast Pichia stipitis.</title>
        <authorList>
            <person name="Jeffries T.W."/>
            <person name="Grigoriev I.V."/>
            <person name="Grimwood J."/>
            <person name="Laplaza J.M."/>
            <person name="Aerts A."/>
            <person name="Salamov A."/>
            <person name="Schmutz J."/>
            <person name="Lindquist E."/>
            <person name="Dehal P."/>
            <person name="Shapiro H."/>
            <person name="Jin Y.S."/>
            <person name="Passoth V."/>
            <person name="Richardson P.M."/>
        </authorList>
    </citation>
    <scope>NUCLEOTIDE SEQUENCE [LARGE SCALE GENOMIC DNA]</scope>
    <source>
        <strain evidence="2">ATCC 58785 / CBS 6054 / NBRC 10063 / NRRL Y-11545</strain>
    </source>
</reference>
<comment type="caution">
    <text evidence="1">The sequence shown here is derived from an EMBL/GenBank/DDBJ whole genome shotgun (WGS) entry which is preliminary data.</text>
</comment>
<accession>A3GHX8</accession>
<keyword evidence="2" id="KW-1185">Reference proteome</keyword>
<dbReference type="GeneID" id="4851877"/>
<dbReference type="GO" id="GO:1990072">
    <property type="term" value="C:TRAPPIII protein complex"/>
    <property type="evidence" value="ECO:0007669"/>
    <property type="project" value="TreeGrafter"/>
</dbReference>
<dbReference type="KEGG" id="pic:PICST_66685"/>
<evidence type="ECO:0008006" key="3">
    <source>
        <dbReference type="Google" id="ProtNLM"/>
    </source>
</evidence>
<dbReference type="FunCoup" id="A3GHX8">
    <property type="interactions" value="42"/>
</dbReference>
<dbReference type="InParanoid" id="A3GHX8"/>
<proteinExistence type="predicted"/>
<evidence type="ECO:0000313" key="2">
    <source>
        <dbReference type="Proteomes" id="UP000002258"/>
    </source>
</evidence>
<dbReference type="RefSeq" id="XP_001387155.2">
    <property type="nucleotide sequence ID" value="XM_001387118.1"/>
</dbReference>
<dbReference type="OrthoDB" id="203724at2759"/>
<protein>
    <recommendedName>
        <fullName evidence="3">Trafficking protein particle complex III-specific subunit 85</fullName>
    </recommendedName>
</protein>
<dbReference type="OMA" id="YGNNAKY"/>
<dbReference type="PANTHER" id="PTHR12975:SF6">
    <property type="entry name" value="TRAFFICKING PROTEIN PARTICLE COMPLEX SUBUNIT 8"/>
    <property type="match status" value="1"/>
</dbReference>
<dbReference type="STRING" id="322104.A3GHX8"/>